<organism evidence="2 3">
    <name type="scientific">Paralvinella palmiformis</name>
    <dbReference type="NCBI Taxonomy" id="53620"/>
    <lineage>
        <taxon>Eukaryota</taxon>
        <taxon>Metazoa</taxon>
        <taxon>Spiralia</taxon>
        <taxon>Lophotrochozoa</taxon>
        <taxon>Annelida</taxon>
        <taxon>Polychaeta</taxon>
        <taxon>Sedentaria</taxon>
        <taxon>Canalipalpata</taxon>
        <taxon>Terebellida</taxon>
        <taxon>Terebelliformia</taxon>
        <taxon>Alvinellidae</taxon>
        <taxon>Paralvinella</taxon>
    </lineage>
</organism>
<sequence length="56" mass="6395">MPCNNWLMADGLYITEARPISRQSKRSEKDQTEVTCTATGRGRSARPDPWRTVAER</sequence>
<dbReference type="AlphaFoldDB" id="A0AAD9NHC2"/>
<feature type="compositionally biased region" description="Basic and acidic residues" evidence="1">
    <location>
        <begin position="45"/>
        <end position="56"/>
    </location>
</feature>
<evidence type="ECO:0000256" key="1">
    <source>
        <dbReference type="SAM" id="MobiDB-lite"/>
    </source>
</evidence>
<protein>
    <submittedName>
        <fullName evidence="2">Uncharacterized protein</fullName>
    </submittedName>
</protein>
<dbReference type="EMBL" id="JAODUP010000018">
    <property type="protein sequence ID" value="KAK2168311.1"/>
    <property type="molecule type" value="Genomic_DNA"/>
</dbReference>
<evidence type="ECO:0000313" key="3">
    <source>
        <dbReference type="Proteomes" id="UP001208570"/>
    </source>
</evidence>
<comment type="caution">
    <text evidence="2">The sequence shown here is derived from an EMBL/GenBank/DDBJ whole genome shotgun (WGS) entry which is preliminary data.</text>
</comment>
<gene>
    <name evidence="2" type="ORF">LSH36_18g08033</name>
</gene>
<keyword evidence="3" id="KW-1185">Reference proteome</keyword>
<dbReference type="Proteomes" id="UP001208570">
    <property type="component" value="Unassembled WGS sequence"/>
</dbReference>
<reference evidence="2" key="1">
    <citation type="journal article" date="2023" name="Mol. Biol. Evol.">
        <title>Third-Generation Sequencing Reveals the Adaptive Role of the Epigenome in Three Deep-Sea Polychaetes.</title>
        <authorList>
            <person name="Perez M."/>
            <person name="Aroh O."/>
            <person name="Sun Y."/>
            <person name="Lan Y."/>
            <person name="Juniper S.K."/>
            <person name="Young C.R."/>
            <person name="Angers B."/>
            <person name="Qian P.Y."/>
        </authorList>
    </citation>
    <scope>NUCLEOTIDE SEQUENCE</scope>
    <source>
        <strain evidence="2">P08H-3</strain>
    </source>
</reference>
<accession>A0AAD9NHC2</accession>
<proteinExistence type="predicted"/>
<feature type="region of interest" description="Disordered" evidence="1">
    <location>
        <begin position="19"/>
        <end position="56"/>
    </location>
</feature>
<feature type="non-terminal residue" evidence="2">
    <location>
        <position position="56"/>
    </location>
</feature>
<name>A0AAD9NHC2_9ANNE</name>
<evidence type="ECO:0000313" key="2">
    <source>
        <dbReference type="EMBL" id="KAK2168311.1"/>
    </source>
</evidence>